<evidence type="ECO:0000256" key="2">
    <source>
        <dbReference type="SAM" id="MobiDB-lite"/>
    </source>
</evidence>
<dbReference type="PANTHER" id="PTHR34491">
    <property type="entry name" value="A-TYPE INCLUSION PROTEIN, PUTATIVE-RELATED"/>
    <property type="match status" value="1"/>
</dbReference>
<evidence type="ECO:0000313" key="6">
    <source>
        <dbReference type="Proteomes" id="UP001152797"/>
    </source>
</evidence>
<feature type="region of interest" description="Disordered" evidence="2">
    <location>
        <begin position="271"/>
        <end position="305"/>
    </location>
</feature>
<feature type="transmembrane region" description="Helical" evidence="3">
    <location>
        <begin position="1179"/>
        <end position="1199"/>
    </location>
</feature>
<organism evidence="4">
    <name type="scientific">Cladocopium goreaui</name>
    <dbReference type="NCBI Taxonomy" id="2562237"/>
    <lineage>
        <taxon>Eukaryota</taxon>
        <taxon>Sar</taxon>
        <taxon>Alveolata</taxon>
        <taxon>Dinophyceae</taxon>
        <taxon>Suessiales</taxon>
        <taxon>Symbiodiniaceae</taxon>
        <taxon>Cladocopium</taxon>
    </lineage>
</organism>
<evidence type="ECO:0000313" key="4">
    <source>
        <dbReference type="EMBL" id="CAI3990119.1"/>
    </source>
</evidence>
<feature type="region of interest" description="Disordered" evidence="2">
    <location>
        <begin position="504"/>
        <end position="534"/>
    </location>
</feature>
<feature type="transmembrane region" description="Helical" evidence="3">
    <location>
        <begin position="960"/>
        <end position="980"/>
    </location>
</feature>
<feature type="coiled-coil region" evidence="1">
    <location>
        <begin position="1967"/>
        <end position="2001"/>
    </location>
</feature>
<feature type="region of interest" description="Disordered" evidence="2">
    <location>
        <begin position="368"/>
        <end position="390"/>
    </location>
</feature>
<keyword evidence="3" id="KW-1133">Transmembrane helix</keyword>
<dbReference type="OrthoDB" id="444509at2759"/>
<feature type="coiled-coil region" evidence="1">
    <location>
        <begin position="1739"/>
        <end position="1780"/>
    </location>
</feature>
<dbReference type="EMBL" id="CAMXCT030001443">
    <property type="protein sequence ID" value="CAL4777431.1"/>
    <property type="molecule type" value="Genomic_DNA"/>
</dbReference>
<feature type="transmembrane region" description="Helical" evidence="3">
    <location>
        <begin position="903"/>
        <end position="921"/>
    </location>
</feature>
<feature type="transmembrane region" description="Helical" evidence="3">
    <location>
        <begin position="1219"/>
        <end position="1239"/>
    </location>
</feature>
<evidence type="ECO:0000256" key="1">
    <source>
        <dbReference type="SAM" id="Coils"/>
    </source>
</evidence>
<reference evidence="5 6" key="2">
    <citation type="submission" date="2024-05" db="EMBL/GenBank/DDBJ databases">
        <authorList>
            <person name="Chen Y."/>
            <person name="Shah S."/>
            <person name="Dougan E. K."/>
            <person name="Thang M."/>
            <person name="Chan C."/>
        </authorList>
    </citation>
    <scope>NUCLEOTIDE SEQUENCE [LARGE SCALE GENOMIC DNA]</scope>
</reference>
<feature type="coiled-coil region" evidence="1">
    <location>
        <begin position="1563"/>
        <end position="1696"/>
    </location>
</feature>
<feature type="compositionally biased region" description="Acidic residues" evidence="2">
    <location>
        <begin position="587"/>
        <end position="601"/>
    </location>
</feature>
<comment type="caution">
    <text evidence="4">The sequence shown here is derived from an EMBL/GenBank/DDBJ whole genome shotgun (WGS) entry which is preliminary data.</text>
</comment>
<dbReference type="Proteomes" id="UP001152797">
    <property type="component" value="Unassembled WGS sequence"/>
</dbReference>
<name>A0A9P1CE58_9DINO</name>
<protein>
    <submittedName>
        <fullName evidence="4">Uncharacterized protein</fullName>
    </submittedName>
</protein>
<proteinExistence type="predicted"/>
<keyword evidence="1" id="KW-0175">Coiled coil</keyword>
<feature type="compositionally biased region" description="Basic and acidic residues" evidence="2">
    <location>
        <begin position="271"/>
        <end position="294"/>
    </location>
</feature>
<dbReference type="EMBL" id="CAMXCT020001443">
    <property type="protein sequence ID" value="CAL1143494.1"/>
    <property type="molecule type" value="Genomic_DNA"/>
</dbReference>
<sequence length="2086" mass="232392">MRLLVSITQTRNLHAYNPEALVTDLKAGKSFLPGNGLSQDRVALEASGSDILCISIRNTQTQAYVYERKIPLSSLSSISASWSSWVALLAPGDPLATFDQVPPSWEQPQIFVSLEFGSSSDLGSGRGPVGPGFEDLEALQHAFSKLERELELNKQQARDRTPSAIAARPSLLDREAAEIQAKERDMAAIKAKISSMSDAKRQASSAEEQLKEVAQEVVKMRDRLIHLEAEIKDVGDRKQATEAEIANLQQSIGEAKETLRLRTLSVAELRSNRDETERQLSQTLREREQWRESASKAQQDFDSEVKSASVELDHWRSEAQELASSIEELDEQKKALAEKATSEQDSQKDFMDVLQKELEEAMASFTSMEAQQNLDSQQLAAAEERQRDAEERLHAAEQAADQIRSELREEGAQAKTATEAVKKDLAERVSRVAQLEGSLSENRNQLKAIQQHVDGLMQDVMDRTMKSSDDEAALTSLARQVQQEQQELEQLQLEKEKLEKAASLALKRSEERSSKKQSLQYGYEEEQSQLAQRSDMLSNTQTMAFSELEITSAKMAQLQEDGEFRESEDPDPEDEPAEPAESKSEDVDAEVDSAENSEDSSTESPEPEVQSGYIEDTVENTIAKAQSFDFDKIIEDSKRHVHYTAATSPTGVGQSPLRHVWHIQGDGPPVADPQEDDIVKDQHHKAKAGAAVIAKFPSSFSAPQTYPDGCFAPRHAAEIGKDEKCPEACPLFAEDSASPQHCNFKCVNASDCGLDHTNTNLAQPVPDTARGFCRRCAVQGCHRCNRASHADVCAECLRGFALENGACVYQVPVVGSLLKGSLYFVILFPIIYFVAWYASLAARPKVNVEEERKALQFRTQTKLCKPDLGEERGEERQLWPLKTNTLAVPVAGPGSVLFFRYQLFIMVWALVIAGLWVAFVSSTDGSLYALGTENPQSPRELCAVIHRGYEQQRSLMSTKAYFLATAYVTSFVLCIGFGILQQRAFHRLNMHATHADFIAYVDGLPPISGSENLEEILKTELQTALSQDVVGVSVGWDFAQHSDRILEILQEDVMALEPASKADGADEGAAPQSSARWKWFRGMDKLMLTQVLGIDLTDHSKIPAGPEALSAESISKSLVASPAALVVFKTESGRDAAVNSKKKISFRGSTLQVQALVAEPMGICWQNLAIPRKKKRERIWAAIKMILLASFAWSVFIYMPFAQYTSSFSYSNGDRPSVAVTMSLTIIVVLGNLVMYTTCAEAAGRVGFMLRDSQEGTYMVLYTFSILVNILLDAALTGSIAYRTAVAQRARTYGGTLIADLTRAQAIFESFEIQRQLGLAVFKYCWPAMFFIPFVGEAIGANCFTLHLARLVVSSFSHIKGFRAQQALKILVPMDSGRYADVLINITAAVLIFFLPGGYTLPLFIALALSHLFIICFDHYRVLRCVPSFCFCSSVVDDYGQMLLILPCALTLAAFVLKANCTVSSSFCVQDTSLGLSMLLAFTLHVAVHWFILQTIVPKLGNVKEHEPTKFTYDQVAGSIAPSWFNLNPAHCLRSKYFYKHPAPCTYFMQGKEHLLRKNEKSMSFYEDQRKVAKRQLDSELAQIDTAADDVEGCRQEARQRIEQMQQALEAASTKRSSQMEAVTSRLHRVTSMEQELIAAKQELQGAVAAANKLRVSVARTTAENVNKEEALLQRFVQMKSELEEHQELSKQQEQKQKVLFDKLNETQQQRPKTRVQAEHAKAKGAELRKIASELRASLDAAKEAADAEALRASEMEKNLEQQRKDLQELAEEAARQEVVAAAMKTALSEQRAMHQDCAKAQKGHSTSAKEQELQVEEQVKELLAKRAELAIKQEAVAAACSVEKERLTELRNEFEEVRTATSKKIEDATKELAVQECATSLEAKLSQIDMELSLSKEKFSVDMQALESHKAEAATLRKRLQESASRHEQVLAKAESGQEMNQSKDPASEQKTKLLKELLVHRAASLREASKQSTEAEKNVQALQQEQRSLQEEYRVVMDEMKSQVSKGNDHYSKLQELEEDIRTFDDESELLTLGLHDAEHRKTFLLQEHELLRKTSGNFHPNLLQQWAKEVLGLRVAAQVKSYE</sequence>
<accession>A0A9P1CE58</accession>
<feature type="compositionally biased region" description="Basic and acidic residues" evidence="2">
    <location>
        <begin position="1920"/>
        <end position="1931"/>
    </location>
</feature>
<feature type="transmembrane region" description="Helical" evidence="3">
    <location>
        <begin position="822"/>
        <end position="842"/>
    </location>
</feature>
<gene>
    <name evidence="4" type="ORF">C1SCF055_LOCUS17139</name>
</gene>
<feature type="transmembrane region" description="Helical" evidence="3">
    <location>
        <begin position="1473"/>
        <end position="1493"/>
    </location>
</feature>
<evidence type="ECO:0000256" key="3">
    <source>
        <dbReference type="SAM" id="Phobius"/>
    </source>
</evidence>
<dbReference type="EMBL" id="CAMXCT010001443">
    <property type="protein sequence ID" value="CAI3990119.1"/>
    <property type="molecule type" value="Genomic_DNA"/>
</dbReference>
<feature type="region of interest" description="Disordered" evidence="2">
    <location>
        <begin position="559"/>
        <end position="613"/>
    </location>
</feature>
<evidence type="ECO:0000313" key="5">
    <source>
        <dbReference type="EMBL" id="CAL4777431.1"/>
    </source>
</evidence>
<keyword evidence="3" id="KW-0472">Membrane</keyword>
<feature type="region of interest" description="Disordered" evidence="2">
    <location>
        <begin position="1918"/>
        <end position="1951"/>
    </location>
</feature>
<feature type="transmembrane region" description="Helical" evidence="3">
    <location>
        <begin position="1442"/>
        <end position="1461"/>
    </location>
</feature>
<keyword evidence="3" id="KW-0812">Transmembrane</keyword>
<dbReference type="PANTHER" id="PTHR34491:SF156">
    <property type="entry name" value="KINESIN MOTOR DOMAIN-CONTAINING PROTEIN"/>
    <property type="match status" value="1"/>
</dbReference>
<feature type="compositionally biased region" description="Acidic residues" evidence="2">
    <location>
        <begin position="568"/>
        <end position="578"/>
    </location>
</feature>
<reference evidence="4" key="1">
    <citation type="submission" date="2022-10" db="EMBL/GenBank/DDBJ databases">
        <authorList>
            <person name="Chen Y."/>
            <person name="Dougan E. K."/>
            <person name="Chan C."/>
            <person name="Rhodes N."/>
            <person name="Thang M."/>
        </authorList>
    </citation>
    <scope>NUCLEOTIDE SEQUENCE</scope>
</reference>
<feature type="non-terminal residue" evidence="4">
    <location>
        <position position="2086"/>
    </location>
</feature>
<keyword evidence="6" id="KW-1185">Reference proteome</keyword>
<feature type="transmembrane region" description="Helical" evidence="3">
    <location>
        <begin position="1260"/>
        <end position="1282"/>
    </location>
</feature>